<feature type="transmembrane region" description="Helical" evidence="1">
    <location>
        <begin position="430"/>
        <end position="453"/>
    </location>
</feature>
<organism evidence="2 3">
    <name type="scientific">Prorocentrum cordatum</name>
    <dbReference type="NCBI Taxonomy" id="2364126"/>
    <lineage>
        <taxon>Eukaryota</taxon>
        <taxon>Sar</taxon>
        <taxon>Alveolata</taxon>
        <taxon>Dinophyceae</taxon>
        <taxon>Prorocentrales</taxon>
        <taxon>Prorocentraceae</taxon>
        <taxon>Prorocentrum</taxon>
    </lineage>
</organism>
<feature type="transmembrane region" description="Helical" evidence="1">
    <location>
        <begin position="370"/>
        <end position="390"/>
    </location>
</feature>
<dbReference type="InterPro" id="IPR036259">
    <property type="entry name" value="MFS_trans_sf"/>
</dbReference>
<feature type="transmembrane region" description="Helical" evidence="1">
    <location>
        <begin position="302"/>
        <end position="329"/>
    </location>
</feature>
<feature type="transmembrane region" description="Helical" evidence="1">
    <location>
        <begin position="247"/>
        <end position="266"/>
    </location>
</feature>
<feature type="transmembrane region" description="Helical" evidence="1">
    <location>
        <begin position="459"/>
        <end position="479"/>
    </location>
</feature>
<feature type="transmembrane region" description="Helical" evidence="1">
    <location>
        <begin position="216"/>
        <end position="235"/>
    </location>
</feature>
<reference evidence="2" key="1">
    <citation type="submission" date="2023-10" db="EMBL/GenBank/DDBJ databases">
        <authorList>
            <person name="Chen Y."/>
            <person name="Shah S."/>
            <person name="Dougan E. K."/>
            <person name="Thang M."/>
            <person name="Chan C."/>
        </authorList>
    </citation>
    <scope>NUCLEOTIDE SEQUENCE [LARGE SCALE GENOMIC DNA]</scope>
</reference>
<dbReference type="EMBL" id="CAUYUJ010015331">
    <property type="protein sequence ID" value="CAK0852677.1"/>
    <property type="molecule type" value="Genomic_DNA"/>
</dbReference>
<keyword evidence="1" id="KW-0472">Membrane</keyword>
<comment type="caution">
    <text evidence="2">The sequence shown here is derived from an EMBL/GenBank/DDBJ whole genome shotgun (WGS) entry which is preliminary data.</text>
</comment>
<feature type="transmembrane region" description="Helical" evidence="1">
    <location>
        <begin position="344"/>
        <end position="363"/>
    </location>
</feature>
<gene>
    <name evidence="2" type="ORF">PCOR1329_LOCUS44388</name>
</gene>
<evidence type="ECO:0000256" key="1">
    <source>
        <dbReference type="SAM" id="Phobius"/>
    </source>
</evidence>
<dbReference type="InterPro" id="IPR011701">
    <property type="entry name" value="MFS"/>
</dbReference>
<dbReference type="PANTHER" id="PTHR24002:SF3">
    <property type="entry name" value="SOLUTE CARRIER FAMILY 22 MEMBER 18"/>
    <property type="match status" value="1"/>
</dbReference>
<name>A0ABN9U1L6_9DINO</name>
<keyword evidence="1" id="KW-1133">Transmembrane helix</keyword>
<keyword evidence="1" id="KW-0812">Transmembrane</keyword>
<evidence type="ECO:0008006" key="4">
    <source>
        <dbReference type="Google" id="ProtNLM"/>
    </source>
</evidence>
<dbReference type="Proteomes" id="UP001189429">
    <property type="component" value="Unassembled WGS sequence"/>
</dbReference>
<evidence type="ECO:0000313" key="2">
    <source>
        <dbReference type="EMBL" id="CAK0852677.1"/>
    </source>
</evidence>
<dbReference type="Gene3D" id="1.20.1250.20">
    <property type="entry name" value="MFS general substrate transporter like domains"/>
    <property type="match status" value="1"/>
</dbReference>
<dbReference type="SUPFAM" id="SSF103473">
    <property type="entry name" value="MFS general substrate transporter"/>
    <property type="match status" value="1"/>
</dbReference>
<proteinExistence type="predicted"/>
<sequence>MRAQRHPRSAPAAAAPPTAVPCRQYADFLTGPALAEAGPRIGSLAAALAAPSDAPSNDQDAVFTSASSTKEPWLQVAWLADLLAVRPTALAVQRTGLAHLGVAVSSAAHQTVNVVLPFINQAVGGDVVTFANITAGSSTLNLVGGVVMGTIFDWCGTKSALLLVHSSALVTSLIVATAPSVPVLYLSALPFFFMHGFQVSMQVASRQSESDARATALGRIAIAHGVALLSSGVIVTASLRTFAPRQIAGVAVVAEAGLVLVLAALYPSDTAHADVAGGEAGEEAEACSEVEPRGNRAGLLRVLLTPGVLPVLAFQTALNAAGGSVVFMAQQFAVDPFGFSPHQVAMLMAYSGLLQIASQTLVFDDVDPRPLCWGTATFLGAGLVGMGLASPSPWAFVFWLAPVNMVLCSGNVMISSLLTRATPQAEMGTALGLNVATVPAGQLVAVTVAARVYRAHGFAAVPLLGAGLLFAAAAAFDAVMPGMPLDARPARSPAVAPAALPT</sequence>
<dbReference type="PANTHER" id="PTHR24002">
    <property type="entry name" value="SOLUTE CARRIER FAMILY 22 MEMBER 18"/>
    <property type="match status" value="1"/>
</dbReference>
<accession>A0ABN9U1L6</accession>
<feature type="transmembrane region" description="Helical" evidence="1">
    <location>
        <begin position="396"/>
        <end position="418"/>
    </location>
</feature>
<evidence type="ECO:0000313" key="3">
    <source>
        <dbReference type="Proteomes" id="UP001189429"/>
    </source>
</evidence>
<protein>
    <recommendedName>
        <fullName evidence="4">Solute carrier family 40 protein</fullName>
    </recommendedName>
</protein>
<dbReference type="Pfam" id="PF07690">
    <property type="entry name" value="MFS_1"/>
    <property type="match status" value="1"/>
</dbReference>
<keyword evidence="3" id="KW-1185">Reference proteome</keyword>